<dbReference type="Proteomes" id="UP000265520">
    <property type="component" value="Unassembled WGS sequence"/>
</dbReference>
<evidence type="ECO:0000256" key="1">
    <source>
        <dbReference type="SAM" id="MobiDB-lite"/>
    </source>
</evidence>
<reference evidence="2 3" key="1">
    <citation type="journal article" date="2018" name="Front. Plant Sci.">
        <title>Red Clover (Trifolium pratense) and Zigzag Clover (T. medium) - A Picture of Genomic Similarities and Differences.</title>
        <authorList>
            <person name="Dluhosova J."/>
            <person name="Istvanek J."/>
            <person name="Nedelnik J."/>
            <person name="Repkova J."/>
        </authorList>
    </citation>
    <scope>NUCLEOTIDE SEQUENCE [LARGE SCALE GENOMIC DNA]</scope>
    <source>
        <strain evidence="3">cv. 10/8</strain>
        <tissue evidence="2">Leaf</tissue>
    </source>
</reference>
<feature type="compositionally biased region" description="Basic and acidic residues" evidence="1">
    <location>
        <begin position="69"/>
        <end position="81"/>
    </location>
</feature>
<accession>A0A392LWU2</accession>
<feature type="region of interest" description="Disordered" evidence="1">
    <location>
        <begin position="1"/>
        <end position="94"/>
    </location>
</feature>
<comment type="caution">
    <text evidence="2">The sequence shown here is derived from an EMBL/GenBank/DDBJ whole genome shotgun (WGS) entry which is preliminary data.</text>
</comment>
<protein>
    <submittedName>
        <fullName evidence="2">Replication protein A1-like protein</fullName>
    </submittedName>
</protein>
<evidence type="ECO:0000313" key="3">
    <source>
        <dbReference type="Proteomes" id="UP000265520"/>
    </source>
</evidence>
<dbReference type="EMBL" id="LXQA010000110">
    <property type="protein sequence ID" value="MCH79437.1"/>
    <property type="molecule type" value="Genomic_DNA"/>
</dbReference>
<name>A0A392LWU2_9FABA</name>
<feature type="compositionally biased region" description="Polar residues" evidence="1">
    <location>
        <begin position="41"/>
        <end position="54"/>
    </location>
</feature>
<feature type="compositionally biased region" description="Polar residues" evidence="1">
    <location>
        <begin position="83"/>
        <end position="94"/>
    </location>
</feature>
<sequence>MSIIKDSFSANSSPKVNPTRVGHDNHQNPSTLHPSHVDHGNYQNPSPFNASMANHQVDDHVNTLPAKYSHTDDPVRVDHGSLHNPSTVDASKATNRVDDPVNTCVHDFLALLQTYQMEFDSQSHVGRLPSCFTRELGDTISDLHDLYDVDFGAWIALTYGNPKLLTMRILTRWGVEYLPWYGFGLSAFAFIFSDVILVDNAGYQYRCALNFGVDAAGELSCNVSGGWSRLLARHGVVEGDRVKFSIDHYSASNVIVANRVHQLLKEPVDWNLAHRRVDYLDMVKVMYRTFQVECPRFEVVAKLPIMFTKEFASEMYRYNRVVDRYGNDFEDRYYRDLLVKHLYPSLRLNLSRTLFGSDKNPSWFDDVPLPYCHEPQNFAHNFIVILTGDDVHSGLLVINYGIFASKHFAKDAKCMALIDESGLEWTCTVKFSSHPFIIWKLVETGGPWLE</sequence>
<dbReference type="AlphaFoldDB" id="A0A392LWU2"/>
<organism evidence="2 3">
    <name type="scientific">Trifolium medium</name>
    <dbReference type="NCBI Taxonomy" id="97028"/>
    <lineage>
        <taxon>Eukaryota</taxon>
        <taxon>Viridiplantae</taxon>
        <taxon>Streptophyta</taxon>
        <taxon>Embryophyta</taxon>
        <taxon>Tracheophyta</taxon>
        <taxon>Spermatophyta</taxon>
        <taxon>Magnoliopsida</taxon>
        <taxon>eudicotyledons</taxon>
        <taxon>Gunneridae</taxon>
        <taxon>Pentapetalae</taxon>
        <taxon>rosids</taxon>
        <taxon>fabids</taxon>
        <taxon>Fabales</taxon>
        <taxon>Fabaceae</taxon>
        <taxon>Papilionoideae</taxon>
        <taxon>50 kb inversion clade</taxon>
        <taxon>NPAAA clade</taxon>
        <taxon>Hologalegina</taxon>
        <taxon>IRL clade</taxon>
        <taxon>Trifolieae</taxon>
        <taxon>Trifolium</taxon>
    </lineage>
</organism>
<keyword evidence="3" id="KW-1185">Reference proteome</keyword>
<evidence type="ECO:0000313" key="2">
    <source>
        <dbReference type="EMBL" id="MCH79437.1"/>
    </source>
</evidence>
<gene>
    <name evidence="2" type="ORF">A2U01_0000186</name>
</gene>
<proteinExistence type="predicted"/>